<reference evidence="3" key="1">
    <citation type="submission" date="2023-03" db="EMBL/GenBank/DDBJ databases">
        <title>Massive genome expansion in bonnet fungi (Mycena s.s.) driven by repeated elements and novel gene families across ecological guilds.</title>
        <authorList>
            <consortium name="Lawrence Berkeley National Laboratory"/>
            <person name="Harder C.B."/>
            <person name="Miyauchi S."/>
            <person name="Viragh M."/>
            <person name="Kuo A."/>
            <person name="Thoen E."/>
            <person name="Andreopoulos B."/>
            <person name="Lu D."/>
            <person name="Skrede I."/>
            <person name="Drula E."/>
            <person name="Henrissat B."/>
            <person name="Morin E."/>
            <person name="Kohler A."/>
            <person name="Barry K."/>
            <person name="LaButti K."/>
            <person name="Morin E."/>
            <person name="Salamov A."/>
            <person name="Lipzen A."/>
            <person name="Mereny Z."/>
            <person name="Hegedus B."/>
            <person name="Baldrian P."/>
            <person name="Stursova M."/>
            <person name="Weitz H."/>
            <person name="Taylor A."/>
            <person name="Grigoriev I.V."/>
            <person name="Nagy L.G."/>
            <person name="Martin F."/>
            <person name="Kauserud H."/>
        </authorList>
    </citation>
    <scope>NUCLEOTIDE SEQUENCE</scope>
    <source>
        <strain evidence="3">CBHHK173m</strain>
    </source>
</reference>
<name>A0AAD6UEL4_9AGAR</name>
<proteinExistence type="predicted"/>
<feature type="region of interest" description="Disordered" evidence="1">
    <location>
        <begin position="1"/>
        <end position="23"/>
    </location>
</feature>
<comment type="caution">
    <text evidence="3">The sequence shown here is derived from an EMBL/GenBank/DDBJ whole genome shotgun (WGS) entry which is preliminary data.</text>
</comment>
<dbReference type="Proteomes" id="UP001222325">
    <property type="component" value="Unassembled WGS sequence"/>
</dbReference>
<sequence length="185" mass="19681">MSSSLIPSTSSISSSPAPSATAEPIASSNSNSNLYLFTFLATLILLLAVSCSVVARAIIVRRRFRRRVDRAMAQGLVLAPGEQGSHALSFGTEPKLFDVWLSDRKLPLPVSWKDITPISAQPVPDKEACSRFGSVSSKAPSTIASEAPPELLEVCVLVEMPHPPAAEGDALPELQLAVSHSLYQS</sequence>
<evidence type="ECO:0000313" key="4">
    <source>
        <dbReference type="Proteomes" id="UP001222325"/>
    </source>
</evidence>
<keyword evidence="2" id="KW-1133">Transmembrane helix</keyword>
<protein>
    <submittedName>
        <fullName evidence="3">Uncharacterized protein</fullName>
    </submittedName>
</protein>
<dbReference type="EMBL" id="JARJCN010000012">
    <property type="protein sequence ID" value="KAJ7095915.1"/>
    <property type="molecule type" value="Genomic_DNA"/>
</dbReference>
<keyword evidence="2" id="KW-0812">Transmembrane</keyword>
<dbReference type="AlphaFoldDB" id="A0AAD6UEL4"/>
<organism evidence="3 4">
    <name type="scientific">Mycena belliarum</name>
    <dbReference type="NCBI Taxonomy" id="1033014"/>
    <lineage>
        <taxon>Eukaryota</taxon>
        <taxon>Fungi</taxon>
        <taxon>Dikarya</taxon>
        <taxon>Basidiomycota</taxon>
        <taxon>Agaricomycotina</taxon>
        <taxon>Agaricomycetes</taxon>
        <taxon>Agaricomycetidae</taxon>
        <taxon>Agaricales</taxon>
        <taxon>Marasmiineae</taxon>
        <taxon>Mycenaceae</taxon>
        <taxon>Mycena</taxon>
    </lineage>
</organism>
<keyword evidence="2" id="KW-0472">Membrane</keyword>
<evidence type="ECO:0000313" key="3">
    <source>
        <dbReference type="EMBL" id="KAJ7095915.1"/>
    </source>
</evidence>
<feature type="transmembrane region" description="Helical" evidence="2">
    <location>
        <begin position="32"/>
        <end position="59"/>
    </location>
</feature>
<gene>
    <name evidence="3" type="ORF">B0H15DRAFT_827603</name>
</gene>
<keyword evidence="4" id="KW-1185">Reference proteome</keyword>
<evidence type="ECO:0000256" key="2">
    <source>
        <dbReference type="SAM" id="Phobius"/>
    </source>
</evidence>
<evidence type="ECO:0000256" key="1">
    <source>
        <dbReference type="SAM" id="MobiDB-lite"/>
    </source>
</evidence>
<accession>A0AAD6UEL4</accession>